<dbReference type="Gene3D" id="3.30.50.10">
    <property type="entry name" value="Erythroid Transcription Factor GATA-1, subunit A"/>
    <property type="match status" value="1"/>
</dbReference>
<reference evidence="21" key="5">
    <citation type="submission" date="2025-09" db="UniProtKB">
        <authorList>
            <consortium name="Ensembl"/>
        </authorList>
    </citation>
    <scope>IDENTIFICATION</scope>
</reference>
<evidence type="ECO:0000256" key="16">
    <source>
        <dbReference type="ARBA" id="ARBA00031165"/>
    </source>
</evidence>
<dbReference type="SUPFAM" id="SSF48508">
    <property type="entry name" value="Nuclear receptor ligand-binding domain"/>
    <property type="match status" value="1"/>
</dbReference>
<dbReference type="GO" id="GO:0005496">
    <property type="term" value="F:steroid binding"/>
    <property type="evidence" value="ECO:0007669"/>
    <property type="project" value="UniProtKB-KW"/>
</dbReference>
<sequence length="459" mass="53562">MIVELSGSQPLLSAKKIMYLIEYALIYAMNQEIFNEEKKKIHYRSNTDLPRLVRMFGRGGFLKQVNIPGYFLSWFRLDNTKNLSLQMDYFFQPQKTCLICGDEASGCHYGALTCGSCKVFFKRAAEGKHKFLCASRNDCTIDKIRRKNCPSCRLRKCFAAGMTLGGRKLKNTRPFQTAEEIESSVAQRQDTSQSVIPRMGIPRMQKFQCQPLFLSVLQVIEPDMVYAGYDNTQPDTSSSLLTSLNELGERQLVHFVKWAKVLPGFRNLHVDDQMSLIQYSWMAVMVFAMGWRSYRIVNSRMLYFAPDLVFNEQRMQKSSMYDLCMEMQRLSQEFQWLQLSQDEFFCMKVLLLFSIIPVEGLKNQKYFDELRLNYIQELDRVISFHRKDAPYNPHRFYQLTKLLDSLQITVRKLHHFTFDLFVQSQSLSIQFPEMMAEIISAQVPKILAGMAKPLLFHEQ</sequence>
<dbReference type="FunFam" id="1.10.565.10:FF:000004">
    <property type="entry name" value="Androgen receptor variant"/>
    <property type="match status" value="1"/>
</dbReference>
<dbReference type="FunFam" id="3.30.50.10:FF:000024">
    <property type="entry name" value="Androgen receptor"/>
    <property type="match status" value="1"/>
</dbReference>
<evidence type="ECO:0000259" key="20">
    <source>
        <dbReference type="PROSITE" id="PS51843"/>
    </source>
</evidence>
<evidence type="ECO:0000256" key="18">
    <source>
        <dbReference type="RuleBase" id="RU004334"/>
    </source>
</evidence>
<keyword evidence="14 18" id="KW-0675">Receptor</keyword>
<evidence type="ECO:0000256" key="17">
    <source>
        <dbReference type="ARBA" id="ARBA00031402"/>
    </source>
</evidence>
<proteinExistence type="inferred from homology"/>
<dbReference type="PROSITE" id="PS00031">
    <property type="entry name" value="NUCLEAR_REC_DBD_1"/>
    <property type="match status" value="1"/>
</dbReference>
<dbReference type="InterPro" id="IPR013088">
    <property type="entry name" value="Znf_NHR/GATA"/>
</dbReference>
<evidence type="ECO:0000256" key="4">
    <source>
        <dbReference type="ARBA" id="ARBA00016946"/>
    </source>
</evidence>
<evidence type="ECO:0000259" key="19">
    <source>
        <dbReference type="PROSITE" id="PS51030"/>
    </source>
</evidence>
<evidence type="ECO:0000256" key="6">
    <source>
        <dbReference type="ARBA" id="ARBA00022665"/>
    </source>
</evidence>
<keyword evidence="9 18" id="KW-0862">Zinc</keyword>
<evidence type="ECO:0000256" key="10">
    <source>
        <dbReference type="ARBA" id="ARBA00023015"/>
    </source>
</evidence>
<dbReference type="CDD" id="cd07173">
    <property type="entry name" value="NR_DBD_AR"/>
    <property type="match status" value="1"/>
</dbReference>
<dbReference type="Proteomes" id="UP000314986">
    <property type="component" value="Unassembled WGS sequence"/>
</dbReference>
<evidence type="ECO:0000256" key="11">
    <source>
        <dbReference type="ARBA" id="ARBA00023121"/>
    </source>
</evidence>
<dbReference type="PRINTS" id="PR00047">
    <property type="entry name" value="STROIDFINGER"/>
</dbReference>
<accession>A0A4W3K9X9</accession>
<evidence type="ECO:0000256" key="2">
    <source>
        <dbReference type="ARBA" id="ARBA00004496"/>
    </source>
</evidence>
<feature type="domain" description="Nuclear receptor" evidence="19">
    <location>
        <begin position="94"/>
        <end position="169"/>
    </location>
</feature>
<dbReference type="GO" id="GO:0004879">
    <property type="term" value="F:nuclear receptor activity"/>
    <property type="evidence" value="ECO:0007669"/>
    <property type="project" value="UniProtKB-ARBA"/>
</dbReference>
<evidence type="ECO:0000256" key="14">
    <source>
        <dbReference type="ARBA" id="ARBA00023170"/>
    </source>
</evidence>
<dbReference type="SUPFAM" id="SSF57716">
    <property type="entry name" value="Glucocorticoid receptor-like (DNA-binding domain)"/>
    <property type="match status" value="1"/>
</dbReference>
<dbReference type="GO" id="GO:0008270">
    <property type="term" value="F:zinc ion binding"/>
    <property type="evidence" value="ECO:0007669"/>
    <property type="project" value="UniProtKB-KW"/>
</dbReference>
<evidence type="ECO:0000256" key="7">
    <source>
        <dbReference type="ARBA" id="ARBA00022723"/>
    </source>
</evidence>
<keyword evidence="8 18" id="KW-0863">Zinc-finger</keyword>
<reference evidence="21" key="4">
    <citation type="submission" date="2025-08" db="UniProtKB">
        <authorList>
            <consortium name="Ensembl"/>
        </authorList>
    </citation>
    <scope>IDENTIFICATION</scope>
</reference>
<keyword evidence="6" id="KW-0754">Steroid-binding</keyword>
<reference evidence="22" key="2">
    <citation type="journal article" date="2007" name="PLoS Biol.">
        <title>Survey sequencing and comparative analysis of the elephant shark (Callorhinchus milii) genome.</title>
        <authorList>
            <person name="Venkatesh B."/>
            <person name="Kirkness E.F."/>
            <person name="Loh Y.H."/>
            <person name="Halpern A.L."/>
            <person name="Lee A.P."/>
            <person name="Johnson J."/>
            <person name="Dandona N."/>
            <person name="Viswanathan L.D."/>
            <person name="Tay A."/>
            <person name="Venter J.C."/>
            <person name="Strausberg R.L."/>
            <person name="Brenner S."/>
        </authorList>
    </citation>
    <scope>NUCLEOTIDE SEQUENCE [LARGE SCALE GENOMIC DNA]</scope>
</reference>
<reference evidence="22" key="3">
    <citation type="journal article" date="2014" name="Nature">
        <title>Elephant shark genome provides unique insights into gnathostome evolution.</title>
        <authorList>
            <consortium name="International Elephant Shark Genome Sequencing Consortium"/>
            <person name="Venkatesh B."/>
            <person name="Lee A.P."/>
            <person name="Ravi V."/>
            <person name="Maurya A.K."/>
            <person name="Lian M.M."/>
            <person name="Swann J.B."/>
            <person name="Ohta Y."/>
            <person name="Flajnik M.F."/>
            <person name="Sutoh Y."/>
            <person name="Kasahara M."/>
            <person name="Hoon S."/>
            <person name="Gangu V."/>
            <person name="Roy S.W."/>
            <person name="Irimia M."/>
            <person name="Korzh V."/>
            <person name="Kondrychyn I."/>
            <person name="Lim Z.W."/>
            <person name="Tay B.H."/>
            <person name="Tohari S."/>
            <person name="Kong K.W."/>
            <person name="Ho S."/>
            <person name="Lorente-Galdos B."/>
            <person name="Quilez J."/>
            <person name="Marques-Bonet T."/>
            <person name="Raney B.J."/>
            <person name="Ingham P.W."/>
            <person name="Tay A."/>
            <person name="Hillier L.W."/>
            <person name="Minx P."/>
            <person name="Boehm T."/>
            <person name="Wilson R.K."/>
            <person name="Brenner S."/>
            <person name="Warren W.C."/>
        </authorList>
    </citation>
    <scope>NUCLEOTIDE SEQUENCE [LARGE SCALE GENOMIC DNA]</scope>
</reference>
<keyword evidence="13 18" id="KW-0804">Transcription</keyword>
<dbReference type="GO" id="GO:0005634">
    <property type="term" value="C:nucleus"/>
    <property type="evidence" value="ECO:0007669"/>
    <property type="project" value="UniProtKB-SubCell"/>
</dbReference>
<reference evidence="22" key="1">
    <citation type="journal article" date="2006" name="Science">
        <title>Ancient noncoding elements conserved in the human genome.</title>
        <authorList>
            <person name="Venkatesh B."/>
            <person name="Kirkness E.F."/>
            <person name="Loh Y.H."/>
            <person name="Halpern A.L."/>
            <person name="Lee A.P."/>
            <person name="Johnson J."/>
            <person name="Dandona N."/>
            <person name="Viswanathan L.D."/>
            <person name="Tay A."/>
            <person name="Venter J.C."/>
            <person name="Strausberg R.L."/>
            <person name="Brenner S."/>
        </authorList>
    </citation>
    <scope>NUCLEOTIDE SEQUENCE [LARGE SCALE GENOMIC DNA]</scope>
</reference>
<feature type="domain" description="NR LBD" evidence="20">
    <location>
        <begin position="208"/>
        <end position="439"/>
    </location>
</feature>
<keyword evidence="22" id="KW-1185">Reference proteome</keyword>
<dbReference type="InterPro" id="IPR035500">
    <property type="entry name" value="NHR-like_dom_sf"/>
</dbReference>
<dbReference type="InterPro" id="IPR001628">
    <property type="entry name" value="Znf_hrmn_rcpt"/>
</dbReference>
<evidence type="ECO:0000256" key="9">
    <source>
        <dbReference type="ARBA" id="ARBA00022833"/>
    </source>
</evidence>
<organism evidence="21 22">
    <name type="scientific">Callorhinchus milii</name>
    <name type="common">Ghost shark</name>
    <dbReference type="NCBI Taxonomy" id="7868"/>
    <lineage>
        <taxon>Eukaryota</taxon>
        <taxon>Metazoa</taxon>
        <taxon>Chordata</taxon>
        <taxon>Craniata</taxon>
        <taxon>Vertebrata</taxon>
        <taxon>Chondrichthyes</taxon>
        <taxon>Holocephali</taxon>
        <taxon>Chimaeriformes</taxon>
        <taxon>Callorhinchidae</taxon>
        <taxon>Callorhinchus</taxon>
    </lineage>
</organism>
<dbReference type="PROSITE" id="PS51030">
    <property type="entry name" value="NUCLEAR_REC_DBD_2"/>
    <property type="match status" value="1"/>
</dbReference>
<dbReference type="PROSITE" id="PS51843">
    <property type="entry name" value="NR_LBD"/>
    <property type="match status" value="1"/>
</dbReference>
<dbReference type="Ensembl" id="ENSCMIT00000041997.1">
    <property type="protein sequence ID" value="ENSCMIP00000041410.1"/>
    <property type="gene ID" value="ENSCMIG00000017264.1"/>
</dbReference>
<dbReference type="GeneTree" id="ENSGT00940000155516"/>
<keyword evidence="15 18" id="KW-0539">Nucleus</keyword>
<evidence type="ECO:0000256" key="13">
    <source>
        <dbReference type="ARBA" id="ARBA00023163"/>
    </source>
</evidence>
<evidence type="ECO:0000256" key="5">
    <source>
        <dbReference type="ARBA" id="ARBA00022490"/>
    </source>
</evidence>
<keyword evidence="10 18" id="KW-0805">Transcription regulation</keyword>
<evidence type="ECO:0000256" key="3">
    <source>
        <dbReference type="ARBA" id="ARBA00005413"/>
    </source>
</evidence>
<comment type="similarity">
    <text evidence="3">Belongs to the nuclear hormone receptor family. NR3 subfamily.</text>
</comment>
<keyword evidence="5" id="KW-0963">Cytoplasm</keyword>
<evidence type="ECO:0000256" key="8">
    <source>
        <dbReference type="ARBA" id="ARBA00022771"/>
    </source>
</evidence>
<dbReference type="InterPro" id="IPR001723">
    <property type="entry name" value="Nuclear_hrmn_rcpt"/>
</dbReference>
<dbReference type="InterPro" id="IPR050200">
    <property type="entry name" value="Nuclear_hormone_rcpt_NR3"/>
</dbReference>
<dbReference type="GO" id="GO:0005737">
    <property type="term" value="C:cytoplasm"/>
    <property type="evidence" value="ECO:0007669"/>
    <property type="project" value="UniProtKB-SubCell"/>
</dbReference>
<dbReference type="AlphaFoldDB" id="A0A4W3K9X9"/>
<protein>
    <recommendedName>
        <fullName evidence="4">Androgen receptor</fullName>
    </recommendedName>
    <alternativeName>
        <fullName evidence="17">Dihydrotestosterone receptor</fullName>
    </alternativeName>
    <alternativeName>
        <fullName evidence="16">Nuclear receptor subfamily 3 group C member 4</fullName>
    </alternativeName>
</protein>
<dbReference type="FunCoup" id="A0A4W3K9X9">
    <property type="interactions" value="4"/>
</dbReference>
<keyword evidence="11" id="KW-0446">Lipid-binding</keyword>
<dbReference type="SMART" id="SM00399">
    <property type="entry name" value="ZnF_C4"/>
    <property type="match status" value="1"/>
</dbReference>
<dbReference type="Gene3D" id="1.10.565.10">
    <property type="entry name" value="Retinoid X Receptor"/>
    <property type="match status" value="1"/>
</dbReference>
<dbReference type="InterPro" id="IPR000536">
    <property type="entry name" value="Nucl_hrmn_rcpt_lig-bd"/>
</dbReference>
<name>A0A4W3K9X9_CALMI</name>
<dbReference type="GO" id="GO:0043565">
    <property type="term" value="F:sequence-specific DNA binding"/>
    <property type="evidence" value="ECO:0007669"/>
    <property type="project" value="InterPro"/>
</dbReference>
<evidence type="ECO:0000256" key="15">
    <source>
        <dbReference type="ARBA" id="ARBA00023242"/>
    </source>
</evidence>
<evidence type="ECO:0000256" key="1">
    <source>
        <dbReference type="ARBA" id="ARBA00004123"/>
    </source>
</evidence>
<keyword evidence="7 18" id="KW-0479">Metal-binding</keyword>
<dbReference type="Pfam" id="PF00104">
    <property type="entry name" value="Hormone_recep"/>
    <property type="match status" value="1"/>
</dbReference>
<comment type="subcellular location">
    <subcellularLocation>
        <location evidence="2">Cytoplasm</location>
    </subcellularLocation>
    <subcellularLocation>
        <location evidence="1 18">Nucleus</location>
    </subcellularLocation>
</comment>
<dbReference type="InParanoid" id="A0A4W3K9X9"/>
<evidence type="ECO:0000313" key="22">
    <source>
        <dbReference type="Proteomes" id="UP000314986"/>
    </source>
</evidence>
<dbReference type="PANTHER" id="PTHR48092">
    <property type="entry name" value="KNIRPS-RELATED PROTEIN-RELATED"/>
    <property type="match status" value="1"/>
</dbReference>
<dbReference type="Pfam" id="PF00105">
    <property type="entry name" value="zf-C4"/>
    <property type="match status" value="1"/>
</dbReference>
<dbReference type="STRING" id="7868.ENSCMIP00000041410"/>
<dbReference type="SMART" id="SM00430">
    <property type="entry name" value="HOLI"/>
    <property type="match status" value="1"/>
</dbReference>
<evidence type="ECO:0000256" key="12">
    <source>
        <dbReference type="ARBA" id="ARBA00023125"/>
    </source>
</evidence>
<keyword evidence="12 18" id="KW-0238">DNA-binding</keyword>
<dbReference type="PRINTS" id="PR00398">
    <property type="entry name" value="STRDHORMONER"/>
</dbReference>
<evidence type="ECO:0000313" key="21">
    <source>
        <dbReference type="Ensembl" id="ENSCMIP00000041410.1"/>
    </source>
</evidence>